<evidence type="ECO:0000313" key="2">
    <source>
        <dbReference type="WBParaSite" id="RSKR_0000305466.1"/>
    </source>
</evidence>
<proteinExistence type="predicted"/>
<dbReference type="WBParaSite" id="RSKR_0000305466.1">
    <property type="protein sequence ID" value="RSKR_0000305466.1"/>
    <property type="gene ID" value="RSKR_0000305466"/>
</dbReference>
<organism evidence="1 2">
    <name type="scientific">Rhabditophanes sp. KR3021</name>
    <dbReference type="NCBI Taxonomy" id="114890"/>
    <lineage>
        <taxon>Eukaryota</taxon>
        <taxon>Metazoa</taxon>
        <taxon>Ecdysozoa</taxon>
        <taxon>Nematoda</taxon>
        <taxon>Chromadorea</taxon>
        <taxon>Rhabditida</taxon>
        <taxon>Tylenchina</taxon>
        <taxon>Panagrolaimomorpha</taxon>
        <taxon>Strongyloidoidea</taxon>
        <taxon>Alloionematidae</taxon>
        <taxon>Rhabditophanes</taxon>
    </lineage>
</organism>
<name>A0AC35TQN6_9BILA</name>
<evidence type="ECO:0000313" key="1">
    <source>
        <dbReference type="Proteomes" id="UP000095286"/>
    </source>
</evidence>
<dbReference type="Proteomes" id="UP000095286">
    <property type="component" value="Unplaced"/>
</dbReference>
<accession>A0AC35TQN6</accession>
<protein>
    <submittedName>
        <fullName evidence="2">Uncharacterized protein</fullName>
    </submittedName>
</protein>
<reference evidence="2" key="1">
    <citation type="submission" date="2016-11" db="UniProtKB">
        <authorList>
            <consortium name="WormBaseParasite"/>
        </authorList>
    </citation>
    <scope>IDENTIFICATION</scope>
    <source>
        <strain evidence="2">KR3021</strain>
    </source>
</reference>
<sequence length="191" mass="21108">MIKSSAISPMPDTKSLAYASQDSKQKRIFDENAEEFYPAQCCETLHASNAVYLSTFMQLFFFIIVGVLYYMLEQKNYVASIAVFRPCLTLFGVLNLLGIFSAVAGVMTEKHILVKIQIVLLTGLITIADACALFLIGIMALGSRSPTAAALPSQLIDVNKFEILLGPFWIYICAIILHMCAAVHDTFHDLD</sequence>